<organism evidence="4 5">
    <name type="scientific">Clostridium puniceum</name>
    <dbReference type="NCBI Taxonomy" id="29367"/>
    <lineage>
        <taxon>Bacteria</taxon>
        <taxon>Bacillati</taxon>
        <taxon>Bacillota</taxon>
        <taxon>Clostridia</taxon>
        <taxon>Eubacteriales</taxon>
        <taxon>Clostridiaceae</taxon>
        <taxon>Clostridium</taxon>
    </lineage>
</organism>
<keyword evidence="1" id="KW-0560">Oxidoreductase</keyword>
<sequence>MSNVLVTGGSGFVAGWTIRKLIEKGYSVRTTVRSKEKGELVKSMLQHLNIDVSSFSYVIADLGNEKGWDDAMEGIDYVLHVASPLGGENHNDPKLIDTAKSGALYVLNAAIKAKVKKIVMTSSEAANYPKKNDTNQNVDETFWTDLNNKSITNYMRSKIYAEKLAWDLIKKQNTTQLATILPGAILGPFMDKRNGSTDQIFQMLLKGTPSPKVIYPVVDVRDLVDLHILAMENPKANGQRFIAESEEMTMPQMAQVLRNNMGEHGKKVSTMIIPNFVVTIGAKFNPAMSVLLTMMNLKYHRTNKKAKTLLNWKPRPAKETVIDTAEYLIDNNLI</sequence>
<dbReference type="PANTHER" id="PTHR10366:SF564">
    <property type="entry name" value="STEROL-4-ALPHA-CARBOXYLATE 3-DEHYDROGENASE, DECARBOXYLATING"/>
    <property type="match status" value="1"/>
</dbReference>
<dbReference type="OrthoDB" id="9778052at2"/>
<dbReference type="Gene3D" id="3.40.50.720">
    <property type="entry name" value="NAD(P)-binding Rossmann-like Domain"/>
    <property type="match status" value="1"/>
</dbReference>
<feature type="domain" description="NAD-dependent epimerase/dehydratase" evidence="3">
    <location>
        <begin position="4"/>
        <end position="238"/>
    </location>
</feature>
<evidence type="ECO:0000256" key="1">
    <source>
        <dbReference type="ARBA" id="ARBA00023002"/>
    </source>
</evidence>
<gene>
    <name evidence="4" type="primary">capD</name>
    <name evidence="4" type="ORF">CLPUN_09890</name>
</gene>
<dbReference type="SUPFAM" id="SSF51735">
    <property type="entry name" value="NAD(P)-binding Rossmann-fold domains"/>
    <property type="match status" value="1"/>
</dbReference>
<accession>A0A1S8TVA8</accession>
<protein>
    <submittedName>
        <fullName evidence="4">UDP-glucose 4-epimerase</fullName>
        <ecNumber evidence="4">5.1.3.2</ecNumber>
    </submittedName>
</protein>
<dbReference type="AlphaFoldDB" id="A0A1S8TVA8"/>
<reference evidence="4 5" key="1">
    <citation type="submission" date="2016-05" db="EMBL/GenBank/DDBJ databases">
        <title>Microbial solvent formation.</title>
        <authorList>
            <person name="Poehlein A."/>
            <person name="Montoya Solano J.D."/>
            <person name="Flitsch S."/>
            <person name="Krabben P."/>
            <person name="Duerre P."/>
            <person name="Daniel R."/>
        </authorList>
    </citation>
    <scope>NUCLEOTIDE SEQUENCE [LARGE SCALE GENOMIC DNA]</scope>
    <source>
        <strain evidence="4 5">DSM 2619</strain>
    </source>
</reference>
<dbReference type="GO" id="GO:0016616">
    <property type="term" value="F:oxidoreductase activity, acting on the CH-OH group of donors, NAD or NADP as acceptor"/>
    <property type="evidence" value="ECO:0007669"/>
    <property type="project" value="TreeGrafter"/>
</dbReference>
<comment type="caution">
    <text evidence="4">The sequence shown here is derived from an EMBL/GenBank/DDBJ whole genome shotgun (WGS) entry which is preliminary data.</text>
</comment>
<keyword evidence="4" id="KW-0413">Isomerase</keyword>
<dbReference type="InterPro" id="IPR050425">
    <property type="entry name" value="NAD(P)_dehydrat-like"/>
</dbReference>
<dbReference type="GO" id="GO:0003978">
    <property type="term" value="F:UDP-glucose 4-epimerase activity"/>
    <property type="evidence" value="ECO:0007669"/>
    <property type="project" value="UniProtKB-EC"/>
</dbReference>
<evidence type="ECO:0000259" key="3">
    <source>
        <dbReference type="Pfam" id="PF01370"/>
    </source>
</evidence>
<dbReference type="InterPro" id="IPR036291">
    <property type="entry name" value="NAD(P)-bd_dom_sf"/>
</dbReference>
<keyword evidence="5" id="KW-1185">Reference proteome</keyword>
<dbReference type="InterPro" id="IPR001509">
    <property type="entry name" value="Epimerase_deHydtase"/>
</dbReference>
<dbReference type="EC" id="5.1.3.2" evidence="4"/>
<dbReference type="PANTHER" id="PTHR10366">
    <property type="entry name" value="NAD DEPENDENT EPIMERASE/DEHYDRATASE"/>
    <property type="match status" value="1"/>
</dbReference>
<evidence type="ECO:0000256" key="2">
    <source>
        <dbReference type="ARBA" id="ARBA00023445"/>
    </source>
</evidence>
<name>A0A1S8TVA8_9CLOT</name>
<evidence type="ECO:0000313" key="4">
    <source>
        <dbReference type="EMBL" id="OOM81670.1"/>
    </source>
</evidence>
<dbReference type="RefSeq" id="WP_077846243.1">
    <property type="nucleotide sequence ID" value="NZ_LZZM01000054.1"/>
</dbReference>
<comment type="similarity">
    <text evidence="2">Belongs to the NAD(P)-dependent epimerase/dehydratase family. Dihydroflavonol-4-reductase subfamily.</text>
</comment>
<dbReference type="Proteomes" id="UP000190890">
    <property type="component" value="Unassembled WGS sequence"/>
</dbReference>
<dbReference type="STRING" id="29367.CLPUN_09890"/>
<proteinExistence type="inferred from homology"/>
<dbReference type="Pfam" id="PF01370">
    <property type="entry name" value="Epimerase"/>
    <property type="match status" value="1"/>
</dbReference>
<dbReference type="EMBL" id="LZZM01000054">
    <property type="protein sequence ID" value="OOM81670.1"/>
    <property type="molecule type" value="Genomic_DNA"/>
</dbReference>
<dbReference type="FunFam" id="3.40.50.720:FF:000336">
    <property type="entry name" value="Aldehyde reductase"/>
    <property type="match status" value="1"/>
</dbReference>
<evidence type="ECO:0000313" key="5">
    <source>
        <dbReference type="Proteomes" id="UP000190890"/>
    </source>
</evidence>